<dbReference type="SMART" id="SM00191">
    <property type="entry name" value="Int_alpha"/>
    <property type="match status" value="7"/>
</dbReference>
<proteinExistence type="predicted"/>
<dbReference type="Gene3D" id="2.130.10.130">
    <property type="entry name" value="Integrin alpha, N-terminal"/>
    <property type="match status" value="3"/>
</dbReference>
<dbReference type="GO" id="GO:0005178">
    <property type="term" value="F:integrin binding"/>
    <property type="evidence" value="ECO:0007669"/>
    <property type="project" value="TreeGrafter"/>
</dbReference>
<keyword evidence="2" id="KW-0677">Repeat</keyword>
<gene>
    <name evidence="4" type="ORF">E6K76_12325</name>
</gene>
<evidence type="ECO:0000256" key="2">
    <source>
        <dbReference type="ARBA" id="ARBA00022737"/>
    </source>
</evidence>
<protein>
    <submittedName>
        <fullName evidence="4">Uncharacterized protein</fullName>
    </submittedName>
</protein>
<dbReference type="InterPro" id="IPR013517">
    <property type="entry name" value="FG-GAP"/>
</dbReference>
<dbReference type="PANTHER" id="PTHR23220">
    <property type="entry name" value="INTEGRIN ALPHA"/>
    <property type="match status" value="1"/>
</dbReference>
<dbReference type="GO" id="GO:0009897">
    <property type="term" value="C:external side of plasma membrane"/>
    <property type="evidence" value="ECO:0007669"/>
    <property type="project" value="TreeGrafter"/>
</dbReference>
<evidence type="ECO:0000313" key="4">
    <source>
        <dbReference type="EMBL" id="TMQ56661.1"/>
    </source>
</evidence>
<evidence type="ECO:0000256" key="1">
    <source>
        <dbReference type="ARBA" id="ARBA00022729"/>
    </source>
</evidence>
<dbReference type="PROSITE" id="PS51470">
    <property type="entry name" value="FG_GAP"/>
    <property type="match status" value="4"/>
</dbReference>
<keyword evidence="3" id="KW-0325">Glycoprotein</keyword>
<reference evidence="4 5" key="1">
    <citation type="journal article" date="2019" name="Nat. Microbiol.">
        <title>Mediterranean grassland soil C-N compound turnover is dependent on rainfall and depth, and is mediated by genomically divergent microorganisms.</title>
        <authorList>
            <person name="Diamond S."/>
            <person name="Andeer P.F."/>
            <person name="Li Z."/>
            <person name="Crits-Christoph A."/>
            <person name="Burstein D."/>
            <person name="Anantharaman K."/>
            <person name="Lane K.R."/>
            <person name="Thomas B.C."/>
            <person name="Pan C."/>
            <person name="Northen T.R."/>
            <person name="Banfield J.F."/>
        </authorList>
    </citation>
    <scope>NUCLEOTIDE SEQUENCE [LARGE SCALE GENOMIC DNA]</scope>
    <source>
        <strain evidence="4">WS_6</strain>
    </source>
</reference>
<organism evidence="4 5">
    <name type="scientific">Eiseniibacteriota bacterium</name>
    <dbReference type="NCBI Taxonomy" id="2212470"/>
    <lineage>
        <taxon>Bacteria</taxon>
        <taxon>Candidatus Eiseniibacteriota</taxon>
    </lineage>
</organism>
<dbReference type="PANTHER" id="PTHR23220:SF122">
    <property type="entry name" value="INTEGRIN ALPHA-PS1"/>
    <property type="match status" value="1"/>
</dbReference>
<name>A0A538SZ56_UNCEI</name>
<dbReference type="AlphaFoldDB" id="A0A538SZ56"/>
<dbReference type="InterPro" id="IPR028994">
    <property type="entry name" value="Integrin_alpha_N"/>
</dbReference>
<keyword evidence="1" id="KW-0732">Signal</keyword>
<dbReference type="GO" id="GO:0098609">
    <property type="term" value="P:cell-cell adhesion"/>
    <property type="evidence" value="ECO:0007669"/>
    <property type="project" value="TreeGrafter"/>
</dbReference>
<dbReference type="InterPro" id="IPR013519">
    <property type="entry name" value="Int_alpha_beta-p"/>
</dbReference>
<dbReference type="GO" id="GO:0033627">
    <property type="term" value="P:cell adhesion mediated by integrin"/>
    <property type="evidence" value="ECO:0007669"/>
    <property type="project" value="TreeGrafter"/>
</dbReference>
<dbReference type="Pfam" id="PF01839">
    <property type="entry name" value="FG-GAP"/>
    <property type="match status" value="6"/>
</dbReference>
<dbReference type="Gene3D" id="2.60.40.4070">
    <property type="match status" value="1"/>
</dbReference>
<dbReference type="Proteomes" id="UP000316852">
    <property type="component" value="Unassembled WGS sequence"/>
</dbReference>
<dbReference type="SUPFAM" id="SSF69318">
    <property type="entry name" value="Integrin alpha N-terminal domain"/>
    <property type="match status" value="2"/>
</dbReference>
<dbReference type="GO" id="GO:0007229">
    <property type="term" value="P:integrin-mediated signaling pathway"/>
    <property type="evidence" value="ECO:0007669"/>
    <property type="project" value="TreeGrafter"/>
</dbReference>
<dbReference type="PRINTS" id="PR01185">
    <property type="entry name" value="INTEGRINA"/>
</dbReference>
<dbReference type="InterPro" id="IPR000413">
    <property type="entry name" value="Integrin_alpha"/>
</dbReference>
<accession>A0A538SZ56</accession>
<sequence>MTIFLVTPSAVPSPALMRTRYTPIARPSKPKRGIPNAIPSTNSLEVSLLLAKRQKRGPSARVWIGANLICLVGFFSTPGARCGTEPVLFYPRFGHDLGGCFGSAAAGGRDLDGDGLMDFIVSEPNNCPGGTYISGSVFAYSGLTGNALYRVSSTAAADNYDEFGAAIAFVDDLDGDGVEDLAVGAPGSGSNSGSFYVYSGASGLLLYRRDGGVGNAPTGALGFSIAGLHDIDGDGRGDLLVGAPLAPNSSGKLSGAVALYSGATGQVLRTIDGADSSDAFGQVVVVAGDLDGDSTGDLLVSAPGFRSAGTRVGAVYAYSGASRAFLYRVDGYGSTLSGLGDIDRDGRSDFAVGAPQGDGVVFVFSGATGSLIRDIHEGFLNHFGSSLAGCDVDGDGITDLVVGAPAAVGTGEGFYGAVFVYSGSDGTLLMRVDGTVPYEMLGGTVASAGDTNGDGREDLILCAPSTTIYDTSFTRGAALLYGLAEVLPARAFSGSAGLTVNLGAGRATSLVQVEPIGGAFSNDDVWLGTIVLRRATDPVHEIKPLIAASAGDTDGNGVAEIGTQFSKVGLRDLFGIRTSRADTASVIVEASTRSGGRVRAAALAGLVSSPPVVVTLTPNPMRGRGVLSFITTKIGPLKVKLFDLSGHLVRDLADDPLAQPGYHDVAIDGRGSRGETLASSVYFYRIETADGLGSGRIAIVR</sequence>
<evidence type="ECO:0000256" key="3">
    <source>
        <dbReference type="ARBA" id="ARBA00023180"/>
    </source>
</evidence>
<comment type="caution">
    <text evidence="4">The sequence shown here is derived from an EMBL/GenBank/DDBJ whole genome shotgun (WGS) entry which is preliminary data.</text>
</comment>
<dbReference type="GO" id="GO:0008305">
    <property type="term" value="C:integrin complex"/>
    <property type="evidence" value="ECO:0007669"/>
    <property type="project" value="InterPro"/>
</dbReference>
<dbReference type="EMBL" id="VBOW01000085">
    <property type="protein sequence ID" value="TMQ56661.1"/>
    <property type="molecule type" value="Genomic_DNA"/>
</dbReference>
<evidence type="ECO:0000313" key="5">
    <source>
        <dbReference type="Proteomes" id="UP000316852"/>
    </source>
</evidence>
<dbReference type="GO" id="GO:0007160">
    <property type="term" value="P:cell-matrix adhesion"/>
    <property type="evidence" value="ECO:0007669"/>
    <property type="project" value="TreeGrafter"/>
</dbReference>